<sequence length="110" mass="11668">MLELMESSGGGGGLGSGGKGGRFPARISGSSTPPSRSSPSHSREGSPLLLKRGFHPPLAGQLSAPPVQQYHERIHATLKRSNSLKRLLKLPIFGGQTGECLGFGRFRARY</sequence>
<proteinExistence type="predicted"/>
<keyword evidence="3" id="KW-1185">Reference proteome</keyword>
<gene>
    <name evidence="2" type="ORF">E2C01_039016</name>
</gene>
<feature type="compositionally biased region" description="Gly residues" evidence="1">
    <location>
        <begin position="8"/>
        <end position="21"/>
    </location>
</feature>
<dbReference type="AlphaFoldDB" id="A0A5B7FJH7"/>
<feature type="compositionally biased region" description="Low complexity" evidence="1">
    <location>
        <begin position="28"/>
        <end position="40"/>
    </location>
</feature>
<dbReference type="EMBL" id="VSRR010006673">
    <property type="protein sequence ID" value="MPC45319.1"/>
    <property type="molecule type" value="Genomic_DNA"/>
</dbReference>
<organism evidence="2 3">
    <name type="scientific">Portunus trituberculatus</name>
    <name type="common">Swimming crab</name>
    <name type="synonym">Neptunus trituberculatus</name>
    <dbReference type="NCBI Taxonomy" id="210409"/>
    <lineage>
        <taxon>Eukaryota</taxon>
        <taxon>Metazoa</taxon>
        <taxon>Ecdysozoa</taxon>
        <taxon>Arthropoda</taxon>
        <taxon>Crustacea</taxon>
        <taxon>Multicrustacea</taxon>
        <taxon>Malacostraca</taxon>
        <taxon>Eumalacostraca</taxon>
        <taxon>Eucarida</taxon>
        <taxon>Decapoda</taxon>
        <taxon>Pleocyemata</taxon>
        <taxon>Brachyura</taxon>
        <taxon>Eubrachyura</taxon>
        <taxon>Portunoidea</taxon>
        <taxon>Portunidae</taxon>
        <taxon>Portuninae</taxon>
        <taxon>Portunus</taxon>
    </lineage>
</organism>
<reference evidence="2 3" key="1">
    <citation type="submission" date="2019-05" db="EMBL/GenBank/DDBJ databases">
        <title>Another draft genome of Portunus trituberculatus and its Hox gene families provides insights of decapod evolution.</title>
        <authorList>
            <person name="Jeong J.-H."/>
            <person name="Song I."/>
            <person name="Kim S."/>
            <person name="Choi T."/>
            <person name="Kim D."/>
            <person name="Ryu S."/>
            <person name="Kim W."/>
        </authorList>
    </citation>
    <scope>NUCLEOTIDE SEQUENCE [LARGE SCALE GENOMIC DNA]</scope>
    <source>
        <tissue evidence="2">Muscle</tissue>
    </source>
</reference>
<evidence type="ECO:0000313" key="3">
    <source>
        <dbReference type="Proteomes" id="UP000324222"/>
    </source>
</evidence>
<evidence type="ECO:0000313" key="2">
    <source>
        <dbReference type="EMBL" id="MPC45319.1"/>
    </source>
</evidence>
<dbReference type="Proteomes" id="UP000324222">
    <property type="component" value="Unassembled WGS sequence"/>
</dbReference>
<name>A0A5B7FJH7_PORTR</name>
<evidence type="ECO:0000256" key="1">
    <source>
        <dbReference type="SAM" id="MobiDB-lite"/>
    </source>
</evidence>
<feature type="region of interest" description="Disordered" evidence="1">
    <location>
        <begin position="1"/>
        <end position="63"/>
    </location>
</feature>
<accession>A0A5B7FJH7</accession>
<comment type="caution">
    <text evidence="2">The sequence shown here is derived from an EMBL/GenBank/DDBJ whole genome shotgun (WGS) entry which is preliminary data.</text>
</comment>
<protein>
    <submittedName>
        <fullName evidence="2">Uncharacterized protein</fullName>
    </submittedName>
</protein>